<sequence length="63" mass="7284">MAGKPPYPREARIVAVKKGSTEKTVTWYELRADHPKPDTLISEHETEQEAQDAKIRYEDKSKE</sequence>
<dbReference type="InterPro" id="IPR032303">
    <property type="entry name" value="YaiA"/>
</dbReference>
<dbReference type="Pfam" id="PF16362">
    <property type="entry name" value="YaiA"/>
    <property type="match status" value="1"/>
</dbReference>
<evidence type="ECO:0000313" key="3">
    <source>
        <dbReference type="Proteomes" id="UP000030351"/>
    </source>
</evidence>
<keyword evidence="3" id="KW-1185">Reference proteome</keyword>
<comment type="caution">
    <text evidence="2">The sequence shown here is derived from an EMBL/GenBank/DDBJ whole genome shotgun (WGS) entry which is preliminary data.</text>
</comment>
<dbReference type="RefSeq" id="WP_034898969.1">
    <property type="nucleotide sequence ID" value="NZ_JRUQ01000089.1"/>
</dbReference>
<dbReference type="STRING" id="371042.NG99_24795"/>
<reference evidence="2 3" key="1">
    <citation type="submission" date="2014-10" db="EMBL/GenBank/DDBJ databases">
        <title>Genome sequence of Erwinia typographi M043b.</title>
        <authorList>
            <person name="Chan K.-G."/>
            <person name="Tan W.-S."/>
        </authorList>
    </citation>
    <scope>NUCLEOTIDE SEQUENCE [LARGE SCALE GENOMIC DNA]</scope>
    <source>
        <strain evidence="2 3">M043b</strain>
    </source>
</reference>
<dbReference type="eggNOG" id="ENOG5032ZKT">
    <property type="taxonomic scope" value="Bacteria"/>
</dbReference>
<dbReference type="NCBIfam" id="NF007698">
    <property type="entry name" value="PRK10380.1"/>
    <property type="match status" value="1"/>
</dbReference>
<gene>
    <name evidence="2" type="ORF">NG99_24795</name>
</gene>
<proteinExistence type="predicted"/>
<protein>
    <recommendedName>
        <fullName evidence="4">Protein YaiA</fullName>
    </recommendedName>
</protein>
<dbReference type="OrthoDB" id="6429263at2"/>
<evidence type="ECO:0008006" key="4">
    <source>
        <dbReference type="Google" id="ProtNLM"/>
    </source>
</evidence>
<dbReference type="AlphaFoldDB" id="A0A0A3ZLY0"/>
<name>A0A0A3ZLY0_9GAMM</name>
<dbReference type="Proteomes" id="UP000030351">
    <property type="component" value="Unassembled WGS sequence"/>
</dbReference>
<feature type="region of interest" description="Disordered" evidence="1">
    <location>
        <begin position="36"/>
        <end position="63"/>
    </location>
</feature>
<dbReference type="EMBL" id="JRUQ01000089">
    <property type="protein sequence ID" value="KGT86753.1"/>
    <property type="molecule type" value="Genomic_DNA"/>
</dbReference>
<accession>A0A0A3ZLY0</accession>
<evidence type="ECO:0000313" key="2">
    <source>
        <dbReference type="EMBL" id="KGT86753.1"/>
    </source>
</evidence>
<dbReference type="Gene3D" id="3.30.730.30">
    <property type="entry name" value="YaiA protein"/>
    <property type="match status" value="1"/>
</dbReference>
<dbReference type="InterPro" id="IPR038462">
    <property type="entry name" value="YaiA-like_sf"/>
</dbReference>
<evidence type="ECO:0000256" key="1">
    <source>
        <dbReference type="SAM" id="MobiDB-lite"/>
    </source>
</evidence>
<organism evidence="2 3">
    <name type="scientific">Erwinia typographi</name>
    <dbReference type="NCBI Taxonomy" id="371042"/>
    <lineage>
        <taxon>Bacteria</taxon>
        <taxon>Pseudomonadati</taxon>
        <taxon>Pseudomonadota</taxon>
        <taxon>Gammaproteobacteria</taxon>
        <taxon>Enterobacterales</taxon>
        <taxon>Erwiniaceae</taxon>
        <taxon>Erwinia</taxon>
    </lineage>
</organism>